<protein>
    <recommendedName>
        <fullName evidence="3">CoA protein activase</fullName>
    </recommendedName>
</protein>
<dbReference type="PANTHER" id="PTHR32329:SF2">
    <property type="entry name" value="BIFUNCTIONAL PROTEIN [INCLUDES 2-HYDROXYACYL-COA DEHYDRATASE (N-TER) AND ITS ACTIVATOR DOMAIN (C_TERM)"/>
    <property type="match status" value="1"/>
</dbReference>
<accession>A0ABY6HU57</accession>
<gene>
    <name evidence="1" type="ORF">NEF87_003336</name>
</gene>
<dbReference type="InterPro" id="IPR051805">
    <property type="entry name" value="Dehydratase_Activator_Redct"/>
</dbReference>
<evidence type="ECO:0000313" key="2">
    <source>
        <dbReference type="Proteomes" id="UP001208689"/>
    </source>
</evidence>
<name>A0ABY6HU57_9ARCH</name>
<keyword evidence="2" id="KW-1185">Reference proteome</keyword>
<dbReference type="Gene3D" id="3.40.50.11900">
    <property type="match status" value="1"/>
</dbReference>
<reference evidence="1" key="1">
    <citation type="submission" date="2022-09" db="EMBL/GenBank/DDBJ databases">
        <title>Actin cytoskeleton and complex cell architecture in an #Asgard archaeon.</title>
        <authorList>
            <person name="Ponce Toledo R.I."/>
            <person name="Schleper C."/>
            <person name="Rodrigues Oliveira T."/>
            <person name="Wollweber F."/>
            <person name="Xu J."/>
            <person name="Rittmann S."/>
            <person name="Klingl A."/>
            <person name="Pilhofer M."/>
        </authorList>
    </citation>
    <scope>NUCLEOTIDE SEQUENCE</scope>
    <source>
        <strain evidence="1">B-35</strain>
    </source>
</reference>
<evidence type="ECO:0000313" key="1">
    <source>
        <dbReference type="EMBL" id="UYP47051.1"/>
    </source>
</evidence>
<evidence type="ECO:0008006" key="3">
    <source>
        <dbReference type="Google" id="ProtNLM"/>
    </source>
</evidence>
<proteinExistence type="predicted"/>
<dbReference type="Proteomes" id="UP001208689">
    <property type="component" value="Chromosome"/>
</dbReference>
<sequence>MEANSIPITFPHFGSLVYVFERLFHELNRYDLIIPNKPSKKTAELGARHAPEFVCTPFKLTLGTFIESLERGADELAMGGCHAYCRFGYYWPVQKLILEDLGYSDFRFVPVDYESPIEIFRTLKNEFGRDCNFSQVVRAVRASYIANRLTDITDNQVFHYRALELEKGLTDKIAKKIFRRIVDTPKIRDMKKLQKEIPKIFKREVEIDHSIDPIKVGIVGEIYVVLEPALNVELHRRLNELGVVVEHSNSLRRFIDIPYKLNPFRHMPIDYEQKAARPYVAHRLGGETQESIGSTILLKKKGWDGMVHLYPFTCMPEIISRSILPAVSRDHDMPVLSLVVDEQTGEAGFQTRLEAFIDLLARKKLKKAPQNPHKKKYEVPITQQI</sequence>
<organism evidence="1 2">
    <name type="scientific">Candidatus Lokiarchaeum ossiferum</name>
    <dbReference type="NCBI Taxonomy" id="2951803"/>
    <lineage>
        <taxon>Archaea</taxon>
        <taxon>Promethearchaeati</taxon>
        <taxon>Promethearchaeota</taxon>
        <taxon>Promethearchaeia</taxon>
        <taxon>Promethearchaeales</taxon>
        <taxon>Promethearchaeaceae</taxon>
        <taxon>Candidatus Lokiarchaeum</taxon>
    </lineage>
</organism>
<dbReference type="PANTHER" id="PTHR32329">
    <property type="entry name" value="BIFUNCTIONAL PROTEIN [INCLUDES 2-HYDROXYACYL-COA DEHYDRATASE (N-TER) AND ITS ACTIVATOR DOMAIN (C_TERM)-RELATED"/>
    <property type="match status" value="1"/>
</dbReference>
<dbReference type="EMBL" id="CP104013">
    <property type="protein sequence ID" value="UYP47051.1"/>
    <property type="molecule type" value="Genomic_DNA"/>
</dbReference>